<feature type="region of interest" description="Disordered" evidence="2">
    <location>
        <begin position="511"/>
        <end position="531"/>
    </location>
</feature>
<feature type="compositionally biased region" description="Polar residues" evidence="2">
    <location>
        <begin position="1468"/>
        <end position="1478"/>
    </location>
</feature>
<feature type="compositionally biased region" description="Low complexity" evidence="2">
    <location>
        <begin position="1554"/>
        <end position="1565"/>
    </location>
</feature>
<keyword evidence="1" id="KW-0732">Signal</keyword>
<feature type="compositionally biased region" description="Low complexity" evidence="2">
    <location>
        <begin position="511"/>
        <end position="530"/>
    </location>
</feature>
<dbReference type="Pfam" id="PF26628">
    <property type="entry name" value="DUF8202"/>
    <property type="match status" value="1"/>
</dbReference>
<dbReference type="EMBL" id="QFFG01000004">
    <property type="protein sequence ID" value="PWG04983.1"/>
    <property type="molecule type" value="Genomic_DNA"/>
</dbReference>
<feature type="compositionally biased region" description="Acidic residues" evidence="2">
    <location>
        <begin position="809"/>
        <end position="828"/>
    </location>
</feature>
<dbReference type="OrthoDB" id="2582440at2"/>
<feature type="compositionally biased region" description="Acidic residues" evidence="2">
    <location>
        <begin position="780"/>
        <end position="796"/>
    </location>
</feature>
<feature type="region of interest" description="Disordered" evidence="2">
    <location>
        <begin position="766"/>
        <end position="828"/>
    </location>
</feature>
<feature type="compositionally biased region" description="Low complexity" evidence="2">
    <location>
        <begin position="1644"/>
        <end position="1654"/>
    </location>
</feature>
<sequence length="2926" mass="313304">MKKMFFSVLEFGVILFTKKKQYKVLITLLLFLTSAVTFSQTIPGTGSNNATCGDCTPTGWLDFNGTPDISRGTIAGGQGTIGAEATWSAGILPNPPTGHATWITMKDLGGNGTEESVRTTMGDLEVGKLYRLTIYTMSATSNANGGTGNNEYYGGTHKQKFDYQVGKNAATLYPRQVVNRISKNEWGKTYFYFIGNPDNIVGGKGTMVLNVFPGEYSAYPGIGNETPENTSVEPLHIAVELNAIEKIDTDGDGIDDTIDIDDDNDGILDTVELTVNGTTYDPLGDEDGDFLPNYLDVRDDNGVGDSSTTNYDDINGDGIPNVYDFDNDGIPNHLDLDSDNDGIPDIIEAQSTSGYIPPNGVVGVNGLDSAYESGDDTVNANGLGGLNGAGLINFDSNGNPDYLDLDSDGDGVSDTIEGNINLSGDVGENGLDDAYDNGSKYTDVNGSFDNTQLNNFPNTSAADSPDDVNWRDSGTIIQKDTDGDGIPDSVDIDDDNDGIIDTVECATVNRTQSNASSVQSQSSVTNSGNSIGSDNLRATLNSTSDVLTIDLGVIVPKNTIIEIESRITGSLSNEMKIEQSSTTSNFTNPKVFNWIALNTEQNKEYKLSADARYIQITLAVYTSGTLEIDNILYQAHDVVCDSDGDGIPNIVDLDSDNDGIPDNIEAQATTNQGGSPYIAPGGSVGANGLYSVYENNDTAGATGLGGAGGAGLINTDSGNDAIPDYLDSDSDNDGISDRAEANLSISGNFGANGLDANYDVGDGYTDTNGSFDNTQTDNFPDADNDVNDGSGDDSGDVDYRDADSSFSDNDNDGIPDATDLDDDNDGILDTEEGFDNCSGTITSSIFTITTAGGTTTDNINLTSLGVAIGSQVVISNIQAEGDLDGGSETFTVNINSGSYVSPSVNTGVQCSTTLGFNPLTSPITQTVSVIDIGSGTPGITILADASADVGVLGGCTGAMRYTIQVSCSPALDTDNDGVPNYLDLDSDNDGIPDNIEAQSTIGYITPNGVFNANGIDTAYSTGTNGLTPQDTDGDGLKDYLETDSDNDGLLDNTEAGTSISGVFGTNGLDANYDNGDNYTDVNGNYDNSQTNNFPDVDGDVFSGGDVDYRDDTFTNDIDGDGVSNETDLDDDNDGILDTVEIGTCSVNNGILDWDAEYTEGTTTETSGDDPITTNANITNANVEFRMSRTTNVGSDSNYRINDFITTNSSYTIRQRASIGAESRHIFDLSAPIYNLSFTIYDINRETAATATDDVQVILTKQDGSTYTLLATDYTTGASYTYSGGTFTGTTTGTSNVTIGAIPAWIVKIQIVYKNVGTGTVTPFNESQDIALGNFTYCTPLDTDGDGVFDYIDLDSDNDGIPDNFEAQPTGSYIPPTGSYGITGIDLAYGNGVTPENTDATAIGPLVSDTIPDYLDPDSDGDGTNDVLESSLGGALPNDGSKVTGTFGTNGLLDTLDNGDTYNDVNGSFDNTVSDNFTDSDNDVTIGGDLDYRDTVVGVDTDKDGIGNATDIDDDNDGITDISESGGNNPDGDEDGDGTPNYRDNSDGGNGGDGSTTNYTDTNNDGIPDVYDFDNDGVPNHLDIDTDNDGIPDNIEAQTTVGYVPPSTDTDNDADNDGLNDAYDTDCTVGSPCGTSNTVGVDISTTPRNTDNTDNPDYKDLDSDNDGKPDIEENGDSDNSISGNDSDGDGLDDNFEGSDLNDGYDVNDEINTPQTDLPDVDSDVTTDDVDYRDSDDDPVSPNYSGNTLWLRADKDVTGGNDVTLWSDQTPGNADFVGDGTPDVTVTANNLNFNPTVTFVQADNDVLRYTGNLNPRTMYIVYKDAATTNWTTPFTNDDADGIGHGHSDDSQLYNTTWTPPDVRNGAEYVNGLSSDFLTKSRPDNYEIHSRVYLSNISNESRNYYVGRDREQGTDRVIDGAVAEVILYSDAHTDARRQEVETYLAIKYGFTLDVTDNSGSIVEGDYILTGGNPTIWDYTTNAAYHNDVAGIGRDDAMDLDQFQSKSVNSDAIITIGLGAIASTNLTNGNSFTNNKDFLVWGNDNGVINNTTTSELVCAPEITIGRKWKIEENGTVGSVQIAVNRSTIDAALVTPNTLKVLKVADDANFTSNVDYVPLEATSITDSAGNNENVYSANYDFNGTKYFTYTEINGIFWNGATTNAADRWKGGNSGSITGGPSTNAADVDKVMVIDAQGSSNHATLAEDVEVECVWIKANSKLMVQNNKFLEFDEDFILDGELRLIGNGQLIQTHTGLSNVQGDGKLFRDQAAIVPSIYRYHYWTSPVRELNKDNFRVGQVMFDGNEPTAENSPIRSITWDGNGNLYDGKTGSASPYEAIKIAPYWIYSYLNGEDQSDWVQQWATGVIERGQGYSMKSTGQNPQNFTFIGTPNDGSITFNFTANRTSLLGNPYPSALDAVNFINTNINEIDGTLYFWEHTGEDNIIPASSEGHNLTGYQGGYSQRNIAMGVAANSVPASAAVVFDWENATISNNKVVQTVDGITATVEFSSGNAIKEDISLIAQPTDYAIENEDGNGSYTMTVSFNQKVDMESIKIYNDILGTTPLNLTISAGINFDDVTTSLTNTASLVIDKTVSLSWKDVFSFTISSSTPFKIGLNDMKLRKGNLPSIGGGTYHAPNRYIAVAQGFFVSSSNTGGTVRFENSMRAFEDDNYTTDGSGGGSGTYFFKGSKKSSNHKQINLLPILKLGFNYKDSNNAQLHRQLGISFRRGNDFKYDNGYDSEIYDLGSTDFYWQFPEYSDKKLIIAGVSEISNSLRVPIVLKIDTDNPILIQIDEKNNISKNIYLQDALSGKSYELSKSNLIELNIEKGIYTNRFFLTFGDNNGALNNQDNLLNNKISIFLKRDVKELILQNSSGLVIKKLEMFNILGQKSKSWNTIETKNTNKFSVKNFSNAVYIVKITTEIGIFTKKIIIE</sequence>
<dbReference type="Proteomes" id="UP000245670">
    <property type="component" value="Unassembled WGS sequence"/>
</dbReference>
<feature type="domain" description="DUF8202" evidence="3">
    <location>
        <begin position="1934"/>
        <end position="2121"/>
    </location>
</feature>
<dbReference type="SUPFAM" id="SSF103647">
    <property type="entry name" value="TSP type-3 repeat"/>
    <property type="match status" value="2"/>
</dbReference>
<dbReference type="PROSITE" id="PS00018">
    <property type="entry name" value="EF_HAND_1"/>
    <property type="match status" value="1"/>
</dbReference>
<reference evidence="4 5" key="1">
    <citation type="submission" date="2018-05" db="EMBL/GenBank/DDBJ databases">
        <title>Polaribacter aquimarinus sp. nov., isolated from sediment in a sediment of sea.</title>
        <authorList>
            <person name="Lu D."/>
        </authorList>
    </citation>
    <scope>NUCLEOTIDE SEQUENCE [LARGE SCALE GENOMIC DNA]</scope>
    <source>
        <strain evidence="4 5">ZY113</strain>
    </source>
</reference>
<comment type="caution">
    <text evidence="4">The sequence shown here is derived from an EMBL/GenBank/DDBJ whole genome shotgun (WGS) entry which is preliminary data.</text>
</comment>
<keyword evidence="5" id="KW-1185">Reference proteome</keyword>
<name>A0A2U2J9G8_9FLAO</name>
<dbReference type="InterPro" id="IPR026444">
    <property type="entry name" value="Secre_tail"/>
</dbReference>
<dbReference type="RefSeq" id="WP_109405299.1">
    <property type="nucleotide sequence ID" value="NZ_QFFG01000004.1"/>
</dbReference>
<accession>A0A2U2J9G8</accession>
<feature type="compositionally biased region" description="Basic and acidic residues" evidence="2">
    <location>
        <begin position="1655"/>
        <end position="1670"/>
    </location>
</feature>
<dbReference type="Gene3D" id="4.10.1080.10">
    <property type="entry name" value="TSP type-3 repeat"/>
    <property type="match status" value="3"/>
</dbReference>
<dbReference type="InterPro" id="IPR028974">
    <property type="entry name" value="TSP_type-3_rpt"/>
</dbReference>
<feature type="compositionally biased region" description="Acidic residues" evidence="2">
    <location>
        <begin position="1717"/>
        <end position="1737"/>
    </location>
</feature>
<feature type="region of interest" description="Disordered" evidence="2">
    <location>
        <begin position="1468"/>
        <end position="1745"/>
    </location>
</feature>
<dbReference type="PANTHER" id="PTHR10199">
    <property type="entry name" value="THROMBOSPONDIN"/>
    <property type="match status" value="1"/>
</dbReference>
<evidence type="ECO:0000256" key="2">
    <source>
        <dbReference type="SAM" id="MobiDB-lite"/>
    </source>
</evidence>
<organism evidence="4 5">
    <name type="scientific">Polaribacter aquimarinus</name>
    <dbReference type="NCBI Taxonomy" id="2100726"/>
    <lineage>
        <taxon>Bacteria</taxon>
        <taxon>Pseudomonadati</taxon>
        <taxon>Bacteroidota</taxon>
        <taxon>Flavobacteriia</taxon>
        <taxon>Flavobacteriales</taxon>
        <taxon>Flavobacteriaceae</taxon>
    </lineage>
</organism>
<dbReference type="GO" id="GO:0005509">
    <property type="term" value="F:calcium ion binding"/>
    <property type="evidence" value="ECO:0007669"/>
    <property type="project" value="InterPro"/>
</dbReference>
<evidence type="ECO:0000313" key="4">
    <source>
        <dbReference type="EMBL" id="PWG04983.1"/>
    </source>
</evidence>
<protein>
    <recommendedName>
        <fullName evidence="3">DUF8202 domain-containing protein</fullName>
    </recommendedName>
</protein>
<evidence type="ECO:0000313" key="5">
    <source>
        <dbReference type="Proteomes" id="UP000245670"/>
    </source>
</evidence>
<feature type="region of interest" description="Disordered" evidence="2">
    <location>
        <begin position="1415"/>
        <end position="1441"/>
    </location>
</feature>
<evidence type="ECO:0000259" key="3">
    <source>
        <dbReference type="Pfam" id="PF26628"/>
    </source>
</evidence>
<proteinExistence type="predicted"/>
<feature type="compositionally biased region" description="Polar residues" evidence="2">
    <location>
        <begin position="766"/>
        <end position="778"/>
    </location>
</feature>
<dbReference type="NCBIfam" id="TIGR04183">
    <property type="entry name" value="Por_Secre_tail"/>
    <property type="match status" value="1"/>
</dbReference>
<gene>
    <name evidence="4" type="ORF">DIS07_10995</name>
</gene>
<evidence type="ECO:0000256" key="1">
    <source>
        <dbReference type="ARBA" id="ARBA00022729"/>
    </source>
</evidence>
<feature type="compositionally biased region" description="Acidic residues" evidence="2">
    <location>
        <begin position="1685"/>
        <end position="1695"/>
    </location>
</feature>
<dbReference type="InterPro" id="IPR058515">
    <property type="entry name" value="DUF8202"/>
</dbReference>
<dbReference type="InterPro" id="IPR018247">
    <property type="entry name" value="EF_Hand_1_Ca_BS"/>
</dbReference>
<dbReference type="PANTHER" id="PTHR10199:SF119">
    <property type="entry name" value="RE20510P"/>
    <property type="match status" value="1"/>
</dbReference>
<feature type="compositionally biased region" description="Low complexity" evidence="2">
    <location>
        <begin position="1518"/>
        <end position="1529"/>
    </location>
</feature>
<feature type="compositionally biased region" description="Basic and acidic residues" evidence="2">
    <location>
        <begin position="1489"/>
        <end position="1504"/>
    </location>
</feature>